<accession>A0ABQ0D6C1</accession>
<name>A0ABQ0D6C1_9HELI</name>
<keyword evidence="2" id="KW-1185">Reference proteome</keyword>
<dbReference type="EMBL" id="BAAFHN010000074">
    <property type="protein sequence ID" value="GAB0173883.1"/>
    <property type="molecule type" value="Genomic_DNA"/>
</dbReference>
<protein>
    <submittedName>
        <fullName evidence="1">Uncharacterized protein</fullName>
    </submittedName>
</protein>
<evidence type="ECO:0000313" key="1">
    <source>
        <dbReference type="EMBL" id="GAB0173883.1"/>
    </source>
</evidence>
<gene>
    <name evidence="1" type="ORF">NHP164001_19050</name>
</gene>
<sequence>MMKKAFKSLIDNYMYLKEYHANLLSVQNTHKLKNNSNKNNPYLLFYYFN</sequence>
<proteinExistence type="predicted"/>
<reference evidence="1 2" key="1">
    <citation type="submission" date="2024-06" db="EMBL/GenBank/DDBJ databases">
        <title>Draft genome sequence of Helicobacter trogontum NHP16-4001.</title>
        <authorList>
            <person name="Rimbara E."/>
            <person name="Suzuki M."/>
        </authorList>
    </citation>
    <scope>NUCLEOTIDE SEQUENCE [LARGE SCALE GENOMIC DNA]</scope>
    <source>
        <strain evidence="1 2">NHP16-4001</strain>
    </source>
</reference>
<organism evidence="1 2">
    <name type="scientific">Helicobacter trogontum</name>
    <dbReference type="NCBI Taxonomy" id="50960"/>
    <lineage>
        <taxon>Bacteria</taxon>
        <taxon>Pseudomonadati</taxon>
        <taxon>Campylobacterota</taxon>
        <taxon>Epsilonproteobacteria</taxon>
        <taxon>Campylobacterales</taxon>
        <taxon>Helicobacteraceae</taxon>
        <taxon>Helicobacter</taxon>
    </lineage>
</organism>
<comment type="caution">
    <text evidence="1">The sequence shown here is derived from an EMBL/GenBank/DDBJ whole genome shotgun (WGS) entry which is preliminary data.</text>
</comment>
<evidence type="ECO:0000313" key="2">
    <source>
        <dbReference type="Proteomes" id="UP001562457"/>
    </source>
</evidence>
<dbReference type="Proteomes" id="UP001562457">
    <property type="component" value="Unassembled WGS sequence"/>
</dbReference>